<dbReference type="EnsemblBacteria" id="BAC51367">
    <property type="protein sequence ID" value="BAC51367"/>
    <property type="gene ID" value="BAC51367"/>
</dbReference>
<gene>
    <name evidence="1" type="ordered locus">bll6102</name>
</gene>
<accession>Q89H92</accession>
<sequence>MHARTCRPAALGLLPAPLRSPGFTEIGFAPETIAPRCAICRAFLLLWRDDDRLPDIARARGPGCNRAVGDFFVSEEIEGELEHAPARLPVRGKTTRARTLTEIRSLARSHTRTALRVLVGVMRSEDATPAARVSAANAILDRGWGKAAQPVENGEDGMLELIQRIERVIVHPASSSSADAVHDA</sequence>
<dbReference type="AlphaFoldDB" id="Q89H92"/>
<keyword evidence="2" id="KW-1185">Reference proteome</keyword>
<dbReference type="STRING" id="224911.AAV28_28040"/>
<dbReference type="Proteomes" id="UP000002526">
    <property type="component" value="Chromosome"/>
</dbReference>
<dbReference type="eggNOG" id="ENOG5033ADZ">
    <property type="taxonomic scope" value="Bacteria"/>
</dbReference>
<name>Q89H92_BRADU</name>
<dbReference type="KEGG" id="bja:bll6102"/>
<dbReference type="OrthoDB" id="8453986at2"/>
<evidence type="ECO:0000313" key="2">
    <source>
        <dbReference type="Proteomes" id="UP000002526"/>
    </source>
</evidence>
<proteinExistence type="predicted"/>
<dbReference type="PATRIC" id="fig|224911.5.peg.6228"/>
<protein>
    <submittedName>
        <fullName evidence="1">Bll6102 protein</fullName>
    </submittedName>
</protein>
<dbReference type="HOGENOM" id="CLU_1465556_0_0_5"/>
<dbReference type="EMBL" id="BA000040">
    <property type="protein sequence ID" value="BAC51367.1"/>
    <property type="molecule type" value="Genomic_DNA"/>
</dbReference>
<evidence type="ECO:0000313" key="1">
    <source>
        <dbReference type="EMBL" id="BAC51367.1"/>
    </source>
</evidence>
<organism evidence="1 2">
    <name type="scientific">Bradyrhizobium diazoefficiens (strain JCM 10833 / BCRC 13528 / IAM 13628 / NBRC 14792 / USDA 110)</name>
    <dbReference type="NCBI Taxonomy" id="224911"/>
    <lineage>
        <taxon>Bacteria</taxon>
        <taxon>Pseudomonadati</taxon>
        <taxon>Pseudomonadota</taxon>
        <taxon>Alphaproteobacteria</taxon>
        <taxon>Hyphomicrobiales</taxon>
        <taxon>Nitrobacteraceae</taxon>
        <taxon>Bradyrhizobium</taxon>
    </lineage>
</organism>
<dbReference type="InParanoid" id="Q89H92"/>
<reference evidence="2" key="1">
    <citation type="journal article" date="2002" name="DNA Res.">
        <title>Complete genomic sequence of nitrogen-fixing symbiotic bacterium Bradyrhizobium japonicum USDA110.</title>
        <authorList>
            <person name="Kaneko T."/>
            <person name="Nakamura Y."/>
            <person name="Sato S."/>
            <person name="Minamisawa K."/>
            <person name="Uchiumi T."/>
            <person name="Sasamoto S."/>
            <person name="Watanabe A."/>
            <person name="Idesawa K."/>
            <person name="Iriguchi M."/>
            <person name="Kawashima K."/>
            <person name="Kohara M."/>
            <person name="Matsumoto M."/>
            <person name="Shimpo S."/>
            <person name="Tsuruoka H."/>
            <person name="Wada T."/>
            <person name="Yamada M."/>
            <person name="Tabata S."/>
        </authorList>
    </citation>
    <scope>NUCLEOTIDE SEQUENCE [LARGE SCALE GENOMIC DNA]</scope>
    <source>
        <strain evidence="2">JCM 10833 / BCRC 13528 / IAM 13628 / NBRC 14792 / USDA 110</strain>
    </source>
</reference>